<reference evidence="2" key="1">
    <citation type="journal article" date="2019" name="Int. J. Syst. Evol. Microbiol.">
        <title>The Global Catalogue of Microorganisms (GCM) 10K type strain sequencing project: providing services to taxonomists for standard genome sequencing and annotation.</title>
        <authorList>
            <consortium name="The Broad Institute Genomics Platform"/>
            <consortium name="The Broad Institute Genome Sequencing Center for Infectious Disease"/>
            <person name="Wu L."/>
            <person name="Ma J."/>
        </authorList>
    </citation>
    <scope>NUCLEOTIDE SEQUENCE [LARGE SCALE GENOMIC DNA]</scope>
    <source>
        <strain evidence="2">CGMCC 1.3240</strain>
    </source>
</reference>
<accession>A0ABW0W1W0</accession>
<dbReference type="Proteomes" id="UP001596047">
    <property type="component" value="Unassembled WGS sequence"/>
</dbReference>
<organism evidence="1 2">
    <name type="scientific">Paenibacillus solisilvae</name>
    <dbReference type="NCBI Taxonomy" id="2486751"/>
    <lineage>
        <taxon>Bacteria</taxon>
        <taxon>Bacillati</taxon>
        <taxon>Bacillota</taxon>
        <taxon>Bacilli</taxon>
        <taxon>Bacillales</taxon>
        <taxon>Paenibacillaceae</taxon>
        <taxon>Paenibacillus</taxon>
    </lineage>
</organism>
<proteinExistence type="predicted"/>
<dbReference type="RefSeq" id="WP_379190063.1">
    <property type="nucleotide sequence ID" value="NZ_JBHSOW010000076.1"/>
</dbReference>
<evidence type="ECO:0000313" key="2">
    <source>
        <dbReference type="Proteomes" id="UP001596047"/>
    </source>
</evidence>
<evidence type="ECO:0000313" key="1">
    <source>
        <dbReference type="EMBL" id="MFC5651438.1"/>
    </source>
</evidence>
<dbReference type="EMBL" id="JBHSOW010000076">
    <property type="protein sequence ID" value="MFC5651438.1"/>
    <property type="molecule type" value="Genomic_DNA"/>
</dbReference>
<comment type="caution">
    <text evidence="1">The sequence shown here is derived from an EMBL/GenBank/DDBJ whole genome shotgun (WGS) entry which is preliminary data.</text>
</comment>
<name>A0ABW0W1W0_9BACL</name>
<keyword evidence="2" id="KW-1185">Reference proteome</keyword>
<gene>
    <name evidence="1" type="ORF">ACFPYJ_20445</name>
</gene>
<protein>
    <submittedName>
        <fullName evidence="1">Uncharacterized protein</fullName>
    </submittedName>
</protein>
<sequence length="51" mass="6055">MEFHQGSLRDELPARLLLWLEPLDSGGFFEAYLRLARWLEPLGWAYFSRSI</sequence>